<evidence type="ECO:0000256" key="1">
    <source>
        <dbReference type="SAM" id="MobiDB-lite"/>
    </source>
</evidence>
<evidence type="ECO:0000313" key="2">
    <source>
        <dbReference type="EMBL" id="SMP42241.1"/>
    </source>
</evidence>
<proteinExistence type="predicted"/>
<sequence length="65" mass="7107">MTDPRNIAHDKKVQQEKKHRGEEIAPGADETPQPGRKPHMEEHAKDNDAGTSDEASKDGDTSQAS</sequence>
<evidence type="ECO:0000313" key="3">
    <source>
        <dbReference type="Proteomes" id="UP001158049"/>
    </source>
</evidence>
<accession>A0ABY1PQ75</accession>
<dbReference type="RefSeq" id="WP_283440326.1">
    <property type="nucleotide sequence ID" value="NZ_FXUL01000001.1"/>
</dbReference>
<dbReference type="Proteomes" id="UP001158049">
    <property type="component" value="Unassembled WGS sequence"/>
</dbReference>
<protein>
    <submittedName>
        <fullName evidence="2">Uncharacterized protein</fullName>
    </submittedName>
</protein>
<organism evidence="2 3">
    <name type="scientific">Noviherbaspirillum suwonense</name>
    <dbReference type="NCBI Taxonomy" id="1224511"/>
    <lineage>
        <taxon>Bacteria</taxon>
        <taxon>Pseudomonadati</taxon>
        <taxon>Pseudomonadota</taxon>
        <taxon>Betaproteobacteria</taxon>
        <taxon>Burkholderiales</taxon>
        <taxon>Oxalobacteraceae</taxon>
        <taxon>Noviherbaspirillum</taxon>
    </lineage>
</organism>
<feature type="region of interest" description="Disordered" evidence="1">
    <location>
        <begin position="1"/>
        <end position="65"/>
    </location>
</feature>
<reference evidence="2 3" key="1">
    <citation type="submission" date="2017-05" db="EMBL/GenBank/DDBJ databases">
        <authorList>
            <person name="Varghese N."/>
            <person name="Submissions S."/>
        </authorList>
    </citation>
    <scope>NUCLEOTIDE SEQUENCE [LARGE SCALE GENOMIC DNA]</scope>
    <source>
        <strain evidence="2 3">DSM 26001</strain>
    </source>
</reference>
<name>A0ABY1PQ75_9BURK</name>
<feature type="compositionally biased region" description="Basic and acidic residues" evidence="1">
    <location>
        <begin position="38"/>
        <end position="65"/>
    </location>
</feature>
<gene>
    <name evidence="2" type="ORF">SAMN06295970_101170</name>
</gene>
<feature type="compositionally biased region" description="Basic and acidic residues" evidence="1">
    <location>
        <begin position="1"/>
        <end position="23"/>
    </location>
</feature>
<comment type="caution">
    <text evidence="2">The sequence shown here is derived from an EMBL/GenBank/DDBJ whole genome shotgun (WGS) entry which is preliminary data.</text>
</comment>
<keyword evidence="3" id="KW-1185">Reference proteome</keyword>
<dbReference type="EMBL" id="FXUL01000001">
    <property type="protein sequence ID" value="SMP42241.1"/>
    <property type="molecule type" value="Genomic_DNA"/>
</dbReference>